<name>A0A0A2A576_PROMR</name>
<dbReference type="STRING" id="93057.EU95_1347"/>
<dbReference type="Proteomes" id="UP000030355">
    <property type="component" value="Unassembled WGS sequence"/>
</dbReference>
<dbReference type="OrthoDB" id="9857665at2"/>
<evidence type="ECO:0000256" key="1">
    <source>
        <dbReference type="SAM" id="Phobius"/>
    </source>
</evidence>
<dbReference type="EMBL" id="JNAL01000014">
    <property type="protein sequence ID" value="KGF95654.1"/>
    <property type="molecule type" value="Genomic_DNA"/>
</dbReference>
<evidence type="ECO:0000313" key="3">
    <source>
        <dbReference type="Proteomes" id="UP000030355"/>
    </source>
</evidence>
<comment type="caution">
    <text evidence="2">The sequence shown here is derived from an EMBL/GenBank/DDBJ whole genome shotgun (WGS) entry which is preliminary data.</text>
</comment>
<proteinExistence type="predicted"/>
<gene>
    <name evidence="2" type="ORF">EU95_1347</name>
</gene>
<organism evidence="2 3">
    <name type="scientific">Prochlorococcus marinus str. MIT 9201</name>
    <dbReference type="NCBI Taxonomy" id="93057"/>
    <lineage>
        <taxon>Bacteria</taxon>
        <taxon>Bacillati</taxon>
        <taxon>Cyanobacteriota</taxon>
        <taxon>Cyanophyceae</taxon>
        <taxon>Synechococcales</taxon>
        <taxon>Prochlorococcaceae</taxon>
        <taxon>Prochlorococcus</taxon>
    </lineage>
</organism>
<feature type="transmembrane region" description="Helical" evidence="1">
    <location>
        <begin position="36"/>
        <end position="56"/>
    </location>
</feature>
<keyword evidence="1" id="KW-0472">Membrane</keyword>
<sequence>MVKNNFKQIDLLRKRRKVNKLFDPYFVDTKQFIKNGIFSGLILIAISLILGIPFILRTKIIENKKDKIKIFSDEYDFLEKKLDRESIQLKDISKFNNDLKNSIMDISSSSALLKEITLIIPKDIQLLEFSSEDDSLIIKAKLSNDEYLNTLNAFLLNLSKSNLIKFEDIDLKEISVSERNSEAISYLVDIRTKVSKNYREINEKYLIKLGSYGLSNRLNLLKDIEEPLTKK</sequence>
<dbReference type="RefSeq" id="WP_032522465.1">
    <property type="nucleotide sequence ID" value="NZ_CP138977.1"/>
</dbReference>
<protein>
    <recommendedName>
        <fullName evidence="4">Tfp pilus assembly protein PilN</fullName>
    </recommendedName>
</protein>
<reference evidence="3" key="1">
    <citation type="journal article" date="2014" name="Sci. Data">
        <title>Genomes of diverse isolates of the marine cyanobacterium Prochlorococcus.</title>
        <authorList>
            <person name="Biller S."/>
            <person name="Berube P."/>
            <person name="Thompson J."/>
            <person name="Kelly L."/>
            <person name="Roggensack S."/>
            <person name="Awad L."/>
            <person name="Roache-Johnson K."/>
            <person name="Ding H."/>
            <person name="Giovannoni S.J."/>
            <person name="Moore L.R."/>
            <person name="Chisholm S.W."/>
        </authorList>
    </citation>
    <scope>NUCLEOTIDE SEQUENCE [LARGE SCALE GENOMIC DNA]</scope>
    <source>
        <strain evidence="3">MIT 9201</strain>
    </source>
</reference>
<keyword evidence="1" id="KW-1133">Transmembrane helix</keyword>
<accession>A0A0A2A576</accession>
<evidence type="ECO:0008006" key="4">
    <source>
        <dbReference type="Google" id="ProtNLM"/>
    </source>
</evidence>
<dbReference type="AlphaFoldDB" id="A0A0A2A576"/>
<keyword evidence="1" id="KW-0812">Transmembrane</keyword>
<evidence type="ECO:0000313" key="2">
    <source>
        <dbReference type="EMBL" id="KGF95654.1"/>
    </source>
</evidence>